<proteinExistence type="predicted"/>
<name>A0ACC2L1E0_PERAE</name>
<accession>A0ACC2L1E0</accession>
<organism evidence="1 2">
    <name type="scientific">Persea americana</name>
    <name type="common">Avocado</name>
    <dbReference type="NCBI Taxonomy" id="3435"/>
    <lineage>
        <taxon>Eukaryota</taxon>
        <taxon>Viridiplantae</taxon>
        <taxon>Streptophyta</taxon>
        <taxon>Embryophyta</taxon>
        <taxon>Tracheophyta</taxon>
        <taxon>Spermatophyta</taxon>
        <taxon>Magnoliopsida</taxon>
        <taxon>Magnoliidae</taxon>
        <taxon>Laurales</taxon>
        <taxon>Lauraceae</taxon>
        <taxon>Persea</taxon>
    </lineage>
</organism>
<gene>
    <name evidence="1" type="ORF">MRB53_020479</name>
</gene>
<evidence type="ECO:0000313" key="1">
    <source>
        <dbReference type="EMBL" id="KAJ8627172.1"/>
    </source>
</evidence>
<dbReference type="EMBL" id="CM056814">
    <property type="protein sequence ID" value="KAJ8627172.1"/>
    <property type="molecule type" value="Genomic_DNA"/>
</dbReference>
<protein>
    <submittedName>
        <fullName evidence="1">Uncharacterized protein</fullName>
    </submittedName>
</protein>
<comment type="caution">
    <text evidence="1">The sequence shown here is derived from an EMBL/GenBank/DDBJ whole genome shotgun (WGS) entry which is preliminary data.</text>
</comment>
<sequence>MEGVIDAGIPLDYVTFQMSPSHNRYEAFAGGGGKREKVASGLLDQLLLHLPGAKAFQPDGSNDNFLLQLPENRRGSLWFTKSTLIRFLHIVGEPESLKIVGGIEDEMSQLEEARKFHLSLYAHEQQDHSQIGVTDRSYSKDIVVTPKLEVQTGSSDATKNELLRAMDLRLTALREELAASLNRAIGATCSVKEVADLDAFAQHFGAENLRRLLSKYLSLCVKNQDGNLVNGRLTLHGLGNNNRIEPESVTEVGLSVNEVKPSRNGVSPAKIAQAERRSSTESEESSNSSDEDRSPVERSRPLIRSASPRRSASPMRRIQIGRSGSRRATALTIKSLSYIPAREKVSSNRDAAANSSGDEESEQPPKKSENTIRRMSVQDAINLFESKQRDQKTDIQKWRSSIEAPVATNRSVLRRWSAGVGEASAHCPQENSECGSLGQSNNSTVEPAQSTSVEVKQESDFLAGSSDPVKPAVADESSAEEEASTVVDNSANLVVVKDEEMNDRTAASAEWNRQKEAELNQMLMKMLESKPARYQNTTGSTGKQELSGEQRGGFYDHYKEKRDAKIRGENAGKRAEKEARFKAMQQTLDQRKAEMGSKSKKAGVTGKQVSPSQSQNIRRNSTSVLPKKEPLKPTPSRKALPKASPLPATRSSWPSTPSPRSIGPPSAKISSGTSSSGTTPNRRKPQPQPTPSPSRRSPKLDRSEQRQKGMVGSQTEKKKILKSQQEKQQQVVAKSNKTTKTKMTAASMDDSVTVPAKPSFYSKVTKKSSVVPLESKPFLRKGTGIGPGVGPVVAKTKTSQSDESSKSSGNLTLGLQENDVISGTVEMTNQLPVEEVAQPENDDADLEVLENDIQKFENTENSEQFSGPPNDGFTKTAEISEEIQAEEDSGISPIAWVESNHQELPISCDSGPSQIAIPANVAPVAISSPRVRHSLSQMLQADSGEPDIIEWGNAENPPAMIYQKDSPKGLKRLLKFARKSKGEANVTGWASPSVFSEGEEDADEPKAASKRSADALMRKSALQAKGFGQQKTMFSESSDGGNSSKGSISYTATHELLSGQSNVSNFSTQVSHKLREGQTSAGAVSTKASRSFFSLPTFRSSKSSETKLR</sequence>
<reference evidence="1 2" key="1">
    <citation type="journal article" date="2022" name="Hortic Res">
        <title>A haplotype resolved chromosomal level avocado genome allows analysis of novel avocado genes.</title>
        <authorList>
            <person name="Nath O."/>
            <person name="Fletcher S.J."/>
            <person name="Hayward A."/>
            <person name="Shaw L.M."/>
            <person name="Masouleh A.K."/>
            <person name="Furtado A."/>
            <person name="Henry R.J."/>
            <person name="Mitter N."/>
        </authorList>
    </citation>
    <scope>NUCLEOTIDE SEQUENCE [LARGE SCALE GENOMIC DNA]</scope>
    <source>
        <strain evidence="2">cv. Hass</strain>
    </source>
</reference>
<dbReference type="Proteomes" id="UP001234297">
    <property type="component" value="Chromosome 6"/>
</dbReference>
<keyword evidence="2" id="KW-1185">Reference proteome</keyword>
<evidence type="ECO:0000313" key="2">
    <source>
        <dbReference type="Proteomes" id="UP001234297"/>
    </source>
</evidence>